<keyword evidence="7" id="KW-1133">Transmembrane helix</keyword>
<feature type="signal peptide" evidence="7">
    <location>
        <begin position="1"/>
        <end position="22"/>
    </location>
</feature>
<keyword evidence="3 7" id="KW-0479">Metal-binding</keyword>
<comment type="function">
    <text evidence="7">Possible subunit of a heme lyase.</text>
</comment>
<evidence type="ECO:0000256" key="7">
    <source>
        <dbReference type="RuleBase" id="RU364112"/>
    </source>
</evidence>
<dbReference type="RefSeq" id="WP_329774209.1">
    <property type="nucleotide sequence ID" value="NZ_JAYDYW010000004.1"/>
</dbReference>
<keyword evidence="7" id="KW-0472">Membrane</keyword>
<keyword evidence="7" id="KW-0812">Transmembrane</keyword>
<accession>A0ABU7G062</accession>
<evidence type="ECO:0000313" key="10">
    <source>
        <dbReference type="Proteomes" id="UP001310248"/>
    </source>
</evidence>
<proteinExistence type="inferred from homology"/>
<feature type="transmembrane region" description="Helical" evidence="7">
    <location>
        <begin position="104"/>
        <end position="124"/>
    </location>
</feature>
<feature type="chain" id="PRO_5044956776" description="Cytochrome c-type biogenesis protein" evidence="7">
    <location>
        <begin position="23"/>
        <end position="156"/>
    </location>
</feature>
<evidence type="ECO:0000256" key="5">
    <source>
        <dbReference type="ARBA" id="ARBA00022748"/>
    </source>
</evidence>
<comment type="caution">
    <text evidence="9">The sequence shown here is derived from an EMBL/GenBank/DDBJ whole genome shotgun (WGS) entry which is preliminary data.</text>
</comment>
<evidence type="ECO:0000256" key="3">
    <source>
        <dbReference type="ARBA" id="ARBA00022723"/>
    </source>
</evidence>
<dbReference type="Proteomes" id="UP001310248">
    <property type="component" value="Unassembled WGS sequence"/>
</dbReference>
<keyword evidence="10" id="KW-1185">Reference proteome</keyword>
<keyword evidence="5" id="KW-0201">Cytochrome c-type biogenesis</keyword>
<organism evidence="9 10">
    <name type="scientific">Agarivorans aestuarii</name>
    <dbReference type="NCBI Taxonomy" id="1563703"/>
    <lineage>
        <taxon>Bacteria</taxon>
        <taxon>Pseudomonadati</taxon>
        <taxon>Pseudomonadota</taxon>
        <taxon>Gammaproteobacteria</taxon>
        <taxon>Alteromonadales</taxon>
        <taxon>Alteromonadaceae</taxon>
        <taxon>Agarivorans</taxon>
    </lineage>
</organism>
<evidence type="ECO:0000259" key="8">
    <source>
        <dbReference type="Pfam" id="PF03918"/>
    </source>
</evidence>
<dbReference type="InterPro" id="IPR005616">
    <property type="entry name" value="CcmH/CycL/Ccl2/NrfF_N"/>
</dbReference>
<dbReference type="PANTHER" id="PTHR47870:SF1">
    <property type="entry name" value="CYTOCHROME C-TYPE BIOGENESIS PROTEIN CCMH"/>
    <property type="match status" value="1"/>
</dbReference>
<comment type="similarity">
    <text evidence="1 7">Belongs to the CcmH/CycL/Ccl2/NrfF family.</text>
</comment>
<dbReference type="Pfam" id="PF03918">
    <property type="entry name" value="CcmH"/>
    <property type="match status" value="1"/>
</dbReference>
<dbReference type="InterPro" id="IPR038297">
    <property type="entry name" value="CcmH/CycL/NrfF/Ccl2_sf"/>
</dbReference>
<sequence length="156" mass="17845">MMKTLQSFLAALLLSFPIMANAAIAAHEFDSTEQEELFRELTRELRCPKCQNNNISDSNAGLAQDLREKTYQMVKSGSDKQEVLDYMVARYGNFVRYDPPLTPAVLTLWVAPILIILIGGFTVWRLARRRKDAKPALDLAEQERLEQLIKQTEQDK</sequence>
<dbReference type="PANTHER" id="PTHR47870">
    <property type="entry name" value="CYTOCHROME C-TYPE BIOGENESIS PROTEIN CCMH"/>
    <property type="match status" value="1"/>
</dbReference>
<gene>
    <name evidence="9" type="ORF">SNR37_002202</name>
</gene>
<dbReference type="InterPro" id="IPR051263">
    <property type="entry name" value="C-type_cytochrome_biogenesis"/>
</dbReference>
<evidence type="ECO:0000256" key="6">
    <source>
        <dbReference type="ARBA" id="ARBA00023004"/>
    </source>
</evidence>
<evidence type="ECO:0000256" key="4">
    <source>
        <dbReference type="ARBA" id="ARBA00022729"/>
    </source>
</evidence>
<reference evidence="9 10" key="2">
    <citation type="submission" date="2023-12" db="EMBL/GenBank/DDBJ databases">
        <authorList>
            <consortium name="Cladostephus spongiosus"/>
            <person name="Lorente B."/>
            <person name="Cabral C."/>
            <person name="Frias J."/>
            <person name="Faria J."/>
            <person name="Toubarro D."/>
        </authorList>
    </citation>
    <scope>NUCLEOTIDE SEQUENCE [LARGE SCALE GENOMIC DNA]</scope>
    <source>
        <strain evidence="9 10">ZMCS4</strain>
    </source>
</reference>
<dbReference type="CDD" id="cd16378">
    <property type="entry name" value="CcmH_N"/>
    <property type="match status" value="1"/>
</dbReference>
<evidence type="ECO:0000256" key="2">
    <source>
        <dbReference type="ARBA" id="ARBA00022617"/>
    </source>
</evidence>
<keyword evidence="2 7" id="KW-0349">Heme</keyword>
<dbReference type="EMBL" id="JAYDYW010000004">
    <property type="protein sequence ID" value="MEE1672792.1"/>
    <property type="molecule type" value="Genomic_DNA"/>
</dbReference>
<feature type="domain" description="CcmH/CycL/Ccl2/NrfF N-terminal" evidence="8">
    <location>
        <begin position="11"/>
        <end position="148"/>
    </location>
</feature>
<evidence type="ECO:0000313" key="9">
    <source>
        <dbReference type="EMBL" id="MEE1672792.1"/>
    </source>
</evidence>
<reference evidence="10" key="1">
    <citation type="submission" date="2023-07" db="EMBL/GenBank/DDBJ databases">
        <title>Draft genome sequence of Agarivorans aestuarii strain ZMCS4, a CAZymes producing bacteria isolated from the marine brown algae Clodostephus spongiosus.</title>
        <authorList>
            <person name="Lorente B."/>
            <person name="Cabral C."/>
            <person name="Frias J."/>
            <person name="Faria J."/>
            <person name="Toubarro D."/>
        </authorList>
    </citation>
    <scope>NUCLEOTIDE SEQUENCE [LARGE SCALE GENOMIC DNA]</scope>
    <source>
        <strain evidence="10">ZMCS4</strain>
    </source>
</reference>
<evidence type="ECO:0000256" key="1">
    <source>
        <dbReference type="ARBA" id="ARBA00010342"/>
    </source>
</evidence>
<dbReference type="Gene3D" id="1.10.8.640">
    <property type="entry name" value="Cytochrome C biogenesis protein"/>
    <property type="match status" value="1"/>
</dbReference>
<name>A0ABU7G062_9ALTE</name>
<keyword evidence="6 7" id="KW-0408">Iron</keyword>
<keyword evidence="4 7" id="KW-0732">Signal</keyword>
<protein>
    <recommendedName>
        <fullName evidence="7">Cytochrome c-type biogenesis protein</fullName>
    </recommendedName>
</protein>